<evidence type="ECO:0000313" key="2">
    <source>
        <dbReference type="EMBL" id="GAA1769405.1"/>
    </source>
</evidence>
<dbReference type="Proteomes" id="UP001501475">
    <property type="component" value="Unassembled WGS sequence"/>
</dbReference>
<protein>
    <recommendedName>
        <fullName evidence="4">Prevent-host-death protein</fullName>
    </recommendedName>
</protein>
<dbReference type="RefSeq" id="WP_344067612.1">
    <property type="nucleotide sequence ID" value="NZ_BAAAPN010000059.1"/>
</dbReference>
<name>A0ABP4X4U2_9MICO</name>
<sequence length="91" mass="10392">MATVTKRDLNQRTTEVLAQAAVVGEVIVTERGEPRWRVSSYRGQDDPLARAERQGRYTPPSNRVPWPTDVGGPRYRSEDIDELLDQMRGEH</sequence>
<comment type="caution">
    <text evidence="2">The sequence shown here is derived from an EMBL/GenBank/DDBJ whole genome shotgun (WGS) entry which is preliminary data.</text>
</comment>
<feature type="compositionally biased region" description="Basic and acidic residues" evidence="1">
    <location>
        <begin position="43"/>
        <end position="55"/>
    </location>
</feature>
<dbReference type="EMBL" id="BAAAPN010000059">
    <property type="protein sequence ID" value="GAA1769405.1"/>
    <property type="molecule type" value="Genomic_DNA"/>
</dbReference>
<organism evidence="2 3">
    <name type="scientific">Nostocoides vanveenii</name>
    <dbReference type="NCBI Taxonomy" id="330835"/>
    <lineage>
        <taxon>Bacteria</taxon>
        <taxon>Bacillati</taxon>
        <taxon>Actinomycetota</taxon>
        <taxon>Actinomycetes</taxon>
        <taxon>Micrococcales</taxon>
        <taxon>Intrasporangiaceae</taxon>
        <taxon>Nostocoides</taxon>
    </lineage>
</organism>
<feature type="region of interest" description="Disordered" evidence="1">
    <location>
        <begin position="39"/>
        <end position="79"/>
    </location>
</feature>
<proteinExistence type="predicted"/>
<evidence type="ECO:0000313" key="3">
    <source>
        <dbReference type="Proteomes" id="UP001501475"/>
    </source>
</evidence>
<accession>A0ABP4X4U2</accession>
<evidence type="ECO:0000256" key="1">
    <source>
        <dbReference type="SAM" id="MobiDB-lite"/>
    </source>
</evidence>
<reference evidence="3" key="1">
    <citation type="journal article" date="2019" name="Int. J. Syst. Evol. Microbiol.">
        <title>The Global Catalogue of Microorganisms (GCM) 10K type strain sequencing project: providing services to taxonomists for standard genome sequencing and annotation.</title>
        <authorList>
            <consortium name="The Broad Institute Genomics Platform"/>
            <consortium name="The Broad Institute Genome Sequencing Center for Infectious Disease"/>
            <person name="Wu L."/>
            <person name="Ma J."/>
        </authorList>
    </citation>
    <scope>NUCLEOTIDE SEQUENCE [LARGE SCALE GENOMIC DNA]</scope>
    <source>
        <strain evidence="3">JCM 15591</strain>
    </source>
</reference>
<evidence type="ECO:0008006" key="4">
    <source>
        <dbReference type="Google" id="ProtNLM"/>
    </source>
</evidence>
<keyword evidence="3" id="KW-1185">Reference proteome</keyword>
<gene>
    <name evidence="2" type="ORF">GCM10009810_29850</name>
</gene>